<evidence type="ECO:0000256" key="1">
    <source>
        <dbReference type="SAM" id="MobiDB-lite"/>
    </source>
</evidence>
<feature type="compositionally biased region" description="Acidic residues" evidence="1">
    <location>
        <begin position="347"/>
        <end position="362"/>
    </location>
</feature>
<proteinExistence type="predicted"/>
<evidence type="ECO:0000313" key="2">
    <source>
        <dbReference type="EMBL" id="GHP10530.1"/>
    </source>
</evidence>
<keyword evidence="3" id="KW-1185">Reference proteome</keyword>
<dbReference type="EMBL" id="BNJQ01000030">
    <property type="protein sequence ID" value="GHP10530.1"/>
    <property type="molecule type" value="Genomic_DNA"/>
</dbReference>
<organism evidence="2 3">
    <name type="scientific">Pycnococcus provasolii</name>
    <dbReference type="NCBI Taxonomy" id="41880"/>
    <lineage>
        <taxon>Eukaryota</taxon>
        <taxon>Viridiplantae</taxon>
        <taxon>Chlorophyta</taxon>
        <taxon>Pseudoscourfieldiophyceae</taxon>
        <taxon>Pseudoscourfieldiales</taxon>
        <taxon>Pycnococcaceae</taxon>
        <taxon>Pycnococcus</taxon>
    </lineage>
</organism>
<dbReference type="AlphaFoldDB" id="A0A830HXK9"/>
<feature type="compositionally biased region" description="Polar residues" evidence="1">
    <location>
        <begin position="28"/>
        <end position="37"/>
    </location>
</feature>
<feature type="region of interest" description="Disordered" evidence="1">
    <location>
        <begin position="308"/>
        <end position="402"/>
    </location>
</feature>
<protein>
    <submittedName>
        <fullName evidence="2">Uncharacterized protein</fullName>
    </submittedName>
</protein>
<accession>A0A830HXK9</accession>
<feature type="compositionally biased region" description="Basic and acidic residues" evidence="1">
    <location>
        <begin position="385"/>
        <end position="402"/>
    </location>
</feature>
<reference evidence="2" key="1">
    <citation type="submission" date="2020-10" db="EMBL/GenBank/DDBJ databases">
        <title>Unveiling of a novel bifunctional photoreceptor, Dualchrome1, isolated from a cosmopolitan green alga.</title>
        <authorList>
            <person name="Suzuki S."/>
            <person name="Kawachi M."/>
        </authorList>
    </citation>
    <scope>NUCLEOTIDE SEQUENCE</scope>
    <source>
        <strain evidence="2">NIES 2893</strain>
    </source>
</reference>
<comment type="caution">
    <text evidence="2">The sequence shown here is derived from an EMBL/GenBank/DDBJ whole genome shotgun (WGS) entry which is preliminary data.</text>
</comment>
<feature type="region of interest" description="Disordered" evidence="1">
    <location>
        <begin position="1"/>
        <end position="78"/>
    </location>
</feature>
<feature type="compositionally biased region" description="Acidic residues" evidence="1">
    <location>
        <begin position="315"/>
        <end position="340"/>
    </location>
</feature>
<sequence>MGARFSALKDDDGDAGAGAAPAPAAEGSPTNTDSQGLTLVRQRDSDAAAQDDAPAAGKRPRLAREGAGAEGRWPLPPHLTERVMEMLLTEPNARSGEDDDTEADECHVCTRCVIRDCVRAGQTCRSLRAASRVVLRQRVVWCVEVIRTEYDFDEGWNLHEYECGEPVGSVGNLSTEVAECCRSHTEAVNMARRTFVKELKFDKYGDRVERKNVAGWPTVDYLSTSPPYDSRDMPKNDRVQFDHQGVRASDIERLDNHDEIMNIMIERDGWWEGPGRDRVRVRIVERICQSRVTPPAIERLAAGFKCDPPRFDFLNDGDSDDDDDDDDDEGSSDDDDDDSSEVPTSLVEDEDEDEESDGDDDSMPSLADGTDDSQEGISGEDDLPATEHTEDALARLYEEDSE</sequence>
<feature type="compositionally biased region" description="Acidic residues" evidence="1">
    <location>
        <begin position="369"/>
        <end position="384"/>
    </location>
</feature>
<evidence type="ECO:0000313" key="3">
    <source>
        <dbReference type="Proteomes" id="UP000660262"/>
    </source>
</evidence>
<gene>
    <name evidence="2" type="ORF">PPROV_000926100</name>
</gene>
<name>A0A830HXK9_9CHLO</name>
<dbReference type="Proteomes" id="UP000660262">
    <property type="component" value="Unassembled WGS sequence"/>
</dbReference>
<feature type="compositionally biased region" description="Low complexity" evidence="1">
    <location>
        <begin position="47"/>
        <end position="56"/>
    </location>
</feature>